<dbReference type="Proteomes" id="UP000616785">
    <property type="component" value="Unassembled WGS sequence"/>
</dbReference>
<sequence>MNDKLPFNPTTDVDDQSKAHTPDKRRNDQARWKDHDMPDDGDGPKAVPEDYERPDPDPTGKR</sequence>
<dbReference type="OrthoDB" id="6045554at2"/>
<comment type="caution">
    <text evidence="2">The sequence shown here is derived from an EMBL/GenBank/DDBJ whole genome shotgun (WGS) entry which is preliminary data.</text>
</comment>
<feature type="compositionally biased region" description="Basic and acidic residues" evidence="1">
    <location>
        <begin position="47"/>
        <end position="62"/>
    </location>
</feature>
<dbReference type="AlphaFoldDB" id="A0A0K2IKG1"/>
<evidence type="ECO:0000256" key="1">
    <source>
        <dbReference type="SAM" id="MobiDB-lite"/>
    </source>
</evidence>
<reference evidence="2" key="1">
    <citation type="submission" date="2020-11" db="EMBL/GenBank/DDBJ databases">
        <title>Enhanced detection system for hospital associated transmission using whole genome sequencing surveillance.</title>
        <authorList>
            <person name="Harrison L.H."/>
            <person name="Van Tyne D."/>
            <person name="Marsh J.W."/>
            <person name="Griffith M.P."/>
            <person name="Snyder D.J."/>
            <person name="Cooper V.S."/>
            <person name="Mustapha M."/>
        </authorList>
    </citation>
    <scope>NUCLEOTIDE SEQUENCE</scope>
    <source>
        <strain evidence="2">STEN00092</strain>
    </source>
</reference>
<feature type="region of interest" description="Disordered" evidence="1">
    <location>
        <begin position="1"/>
        <end position="62"/>
    </location>
</feature>
<evidence type="ECO:0000313" key="3">
    <source>
        <dbReference type="Proteomes" id="UP000616785"/>
    </source>
</evidence>
<dbReference type="EMBL" id="JADUNO010000004">
    <property type="protein sequence ID" value="MBH1638303.1"/>
    <property type="molecule type" value="Genomic_DNA"/>
</dbReference>
<dbReference type="RefSeq" id="WP_019337695.1">
    <property type="nucleotide sequence ID" value="NZ_KB907499.1"/>
</dbReference>
<feature type="compositionally biased region" description="Basic and acidic residues" evidence="1">
    <location>
        <begin position="15"/>
        <end position="38"/>
    </location>
</feature>
<evidence type="ECO:0000313" key="2">
    <source>
        <dbReference type="EMBL" id="MBH1638303.1"/>
    </source>
</evidence>
<proteinExistence type="predicted"/>
<organism evidence="2 3">
    <name type="scientific">Stenotrophomonas maltophilia</name>
    <name type="common">Pseudomonas maltophilia</name>
    <name type="synonym">Xanthomonas maltophilia</name>
    <dbReference type="NCBI Taxonomy" id="40324"/>
    <lineage>
        <taxon>Bacteria</taxon>
        <taxon>Pseudomonadati</taxon>
        <taxon>Pseudomonadota</taxon>
        <taxon>Gammaproteobacteria</taxon>
        <taxon>Lysobacterales</taxon>
        <taxon>Lysobacteraceae</taxon>
        <taxon>Stenotrophomonas</taxon>
        <taxon>Stenotrophomonas maltophilia group</taxon>
    </lineage>
</organism>
<accession>A0A0K2IKG1</accession>
<protein>
    <submittedName>
        <fullName evidence="2">Uncharacterized protein</fullName>
    </submittedName>
</protein>
<name>A0A0K2IKG1_STEMA</name>
<gene>
    <name evidence="2" type="ORF">I5U57_02430</name>
</gene>